<dbReference type="SUPFAM" id="SSF55545">
    <property type="entry name" value="beta-N-acetylhexosaminidase-like domain"/>
    <property type="match status" value="1"/>
</dbReference>
<dbReference type="RefSeq" id="WP_344909218.1">
    <property type="nucleotide sequence ID" value="NZ_BAAAYO010000008.1"/>
</dbReference>
<accession>A0ABV5W218</accession>
<dbReference type="InterPro" id="IPR017853">
    <property type="entry name" value="GH"/>
</dbReference>
<comment type="caution">
    <text evidence="2">The sequence shown here is derived from an EMBL/GenBank/DDBJ whole genome shotgun (WGS) entry which is preliminary data.</text>
</comment>
<organism evidence="2 3">
    <name type="scientific">Paenibacillus hodogayensis</name>
    <dbReference type="NCBI Taxonomy" id="279208"/>
    <lineage>
        <taxon>Bacteria</taxon>
        <taxon>Bacillati</taxon>
        <taxon>Bacillota</taxon>
        <taxon>Bacilli</taxon>
        <taxon>Bacillales</taxon>
        <taxon>Paenibacillaceae</taxon>
        <taxon>Paenibacillus</taxon>
    </lineage>
</organism>
<proteinExistence type="predicted"/>
<protein>
    <submittedName>
        <fullName evidence="2">Glycoside hydrolase family 20 zincin-like fold domain-containing protein</fullName>
    </submittedName>
</protein>
<dbReference type="Gene3D" id="3.20.20.80">
    <property type="entry name" value="Glycosidases"/>
    <property type="match status" value="1"/>
</dbReference>
<sequence>MLDSYRDSKGKTALEFPHFPTRLQAVVWRNWGLVPIGRLASVLQATEEQVGELARDMGLVPQEADPLWLTRGYITIIRINWHLLPYEQLLELLGWTEAQLAFALKEDDFLWIKLGSLKPEVEPVRYRPLSDREREQTKRLRNSVDEHFRTEAISRETAENGMPDADDKPFGFLDRLRRDIVLMQAAALVDGDIALDGRWSVVYPAGLRHAPSFARRFAESVGRKWGVRLASRTDGDAPADGELALRLQIVPDSALLAESHTIEASERGITVTAVDEPGLLRGLQWLSREMDRHGGPVVKPGRTERRTVFDLRFIYSYFAVYGDPLIDDELDPYPDELLERLSELGVNGVWLQSVLYNIIPWDEAPELSIGWEKRLDGLRRLIDRAADYGIGVYLYYNEPRAMPLAFFDSRPDWKGHSEDGIDASMCTSHPEVQQYLREQTARLFEAAPGLAGLFTITMSENLTNCYSRAYGKKPDCPRCSQRSPEDVVAEVNRIIAEGAFRAKPEARIICWTWSWTWPEDVIRRCIEQLPPGVRLMSVSEDRMPTRVAGVEGIVRDYSISNVGPGQSSLSSWRAAADNGLATVAKVQLNNTWECAAVPFLPVFDLVEEHLTNLERSGVTGLMLSWTLGGYPSLSLELASDYYWTSATTGQQDVQTGGSADRKRDRLIGKFGARAGKAIADASRQFSDAFREFPFQIAVAYTAPQNFGPSNLLLLEPSGYQATMIGYPYDDLKRWRSIYPEDKFAAQFRKLSLGWKRGLGLLNKARSHLQPGSEQDFADLLNAAYGAYCHFRSTYLQIAFVRSRDRWLKTASTGVKEAERLKMLAVVDEEIELARTLRGLVRRDSRIGYEASNHYFYTIQDLREKTLNALHVRERLLQAAPVERELTV</sequence>
<keyword evidence="3" id="KW-1185">Reference proteome</keyword>
<evidence type="ECO:0000313" key="3">
    <source>
        <dbReference type="Proteomes" id="UP001589619"/>
    </source>
</evidence>
<dbReference type="InterPro" id="IPR029018">
    <property type="entry name" value="Hex-like_dom2"/>
</dbReference>
<dbReference type="Proteomes" id="UP001589619">
    <property type="component" value="Unassembled WGS sequence"/>
</dbReference>
<gene>
    <name evidence="2" type="ORF">ACFFNY_23775</name>
</gene>
<keyword evidence="1" id="KW-0378">Hydrolase</keyword>
<evidence type="ECO:0000313" key="2">
    <source>
        <dbReference type="EMBL" id="MFB9754599.1"/>
    </source>
</evidence>
<dbReference type="EMBL" id="JBHMAG010000016">
    <property type="protein sequence ID" value="MFB9754599.1"/>
    <property type="molecule type" value="Genomic_DNA"/>
</dbReference>
<reference evidence="2 3" key="1">
    <citation type="submission" date="2024-09" db="EMBL/GenBank/DDBJ databases">
        <authorList>
            <person name="Sun Q."/>
            <person name="Mori K."/>
        </authorList>
    </citation>
    <scope>NUCLEOTIDE SEQUENCE [LARGE SCALE GENOMIC DNA]</scope>
    <source>
        <strain evidence="2 3">JCM 12520</strain>
    </source>
</reference>
<name>A0ABV5W218_9BACL</name>
<evidence type="ECO:0000256" key="1">
    <source>
        <dbReference type="ARBA" id="ARBA00022801"/>
    </source>
</evidence>
<dbReference type="Gene3D" id="3.30.379.10">
    <property type="entry name" value="Chitobiase/beta-hexosaminidase domain 2-like"/>
    <property type="match status" value="1"/>
</dbReference>
<dbReference type="SUPFAM" id="SSF51445">
    <property type="entry name" value="(Trans)glycosidases"/>
    <property type="match status" value="1"/>
</dbReference>
<dbReference type="CDD" id="cd00551">
    <property type="entry name" value="AmyAc_family"/>
    <property type="match status" value="1"/>
</dbReference>